<dbReference type="EMBL" id="CAJNOC010007431">
    <property type="protein sequence ID" value="CAF1098780.1"/>
    <property type="molecule type" value="Genomic_DNA"/>
</dbReference>
<dbReference type="AlphaFoldDB" id="A0A814P1Q3"/>
<gene>
    <name evidence="3" type="ORF">OXX778_LOCUS21041</name>
</gene>
<keyword evidence="1" id="KW-0175">Coiled coil</keyword>
<keyword evidence="4" id="KW-1185">Reference proteome</keyword>
<feature type="non-terminal residue" evidence="3">
    <location>
        <position position="1"/>
    </location>
</feature>
<name>A0A814P1Q3_9BILA</name>
<sequence>MPLSYSSSNETIKKSTKKHFVLNSSSDEEHFSEKTSKINTKNNSVEPKCSSKLASQTNERLANINDTRKNNAPKRLNKIKTVDSFSDSLKANNKNDSLRQNESKLLGKKIGEKFALIQWLSDKMYDIVDVKKFKINSVNSILEGSTYDVVYGAGYLRANVKLLGNKMECEQQLKALRTYDLIDNNTNKKRKINSDDNCTNIDVDDVARDVLEKKNQHLESKLKELELALETEKKKNAKIENELNKTKEIICSLKNTF</sequence>
<reference evidence="3" key="1">
    <citation type="submission" date="2021-02" db="EMBL/GenBank/DDBJ databases">
        <authorList>
            <person name="Nowell W R."/>
        </authorList>
    </citation>
    <scope>NUCLEOTIDE SEQUENCE</scope>
    <source>
        <strain evidence="3">Ploen Becks lab</strain>
    </source>
</reference>
<evidence type="ECO:0000256" key="1">
    <source>
        <dbReference type="SAM" id="Coils"/>
    </source>
</evidence>
<proteinExistence type="predicted"/>
<evidence type="ECO:0000313" key="3">
    <source>
        <dbReference type="EMBL" id="CAF1098780.1"/>
    </source>
</evidence>
<accession>A0A814P1Q3</accession>
<evidence type="ECO:0000313" key="4">
    <source>
        <dbReference type="Proteomes" id="UP000663879"/>
    </source>
</evidence>
<feature type="compositionally biased region" description="Basic and acidic residues" evidence="2">
    <location>
        <begin position="27"/>
        <end position="36"/>
    </location>
</feature>
<feature type="region of interest" description="Disordered" evidence="2">
    <location>
        <begin position="25"/>
        <end position="55"/>
    </location>
</feature>
<organism evidence="3 4">
    <name type="scientific">Brachionus calyciflorus</name>
    <dbReference type="NCBI Taxonomy" id="104777"/>
    <lineage>
        <taxon>Eukaryota</taxon>
        <taxon>Metazoa</taxon>
        <taxon>Spiralia</taxon>
        <taxon>Gnathifera</taxon>
        <taxon>Rotifera</taxon>
        <taxon>Eurotatoria</taxon>
        <taxon>Monogononta</taxon>
        <taxon>Pseudotrocha</taxon>
        <taxon>Ploima</taxon>
        <taxon>Brachionidae</taxon>
        <taxon>Brachionus</taxon>
    </lineage>
</organism>
<comment type="caution">
    <text evidence="3">The sequence shown here is derived from an EMBL/GenBank/DDBJ whole genome shotgun (WGS) entry which is preliminary data.</text>
</comment>
<dbReference type="Proteomes" id="UP000663879">
    <property type="component" value="Unassembled WGS sequence"/>
</dbReference>
<feature type="coiled-coil region" evidence="1">
    <location>
        <begin position="208"/>
        <end position="249"/>
    </location>
</feature>
<evidence type="ECO:0000256" key="2">
    <source>
        <dbReference type="SAM" id="MobiDB-lite"/>
    </source>
</evidence>
<protein>
    <submittedName>
        <fullName evidence="3">Uncharacterized protein</fullName>
    </submittedName>
</protein>